<keyword evidence="2" id="KW-1185">Reference proteome</keyword>
<evidence type="ECO:0000313" key="1">
    <source>
        <dbReference type="EMBL" id="KAH0547430.1"/>
    </source>
</evidence>
<evidence type="ECO:0000313" key="2">
    <source>
        <dbReference type="Proteomes" id="UP000826195"/>
    </source>
</evidence>
<sequence length="104" mass="11903">MYSLPMLGLYLHSLRNTKICFGNLYSPVMENSVTFSPDKLIDIIVPIERVTPGKGQPLNNIRAHYGIWPDVYFEAGRVRVYCPMSSSQVLQVPNRLLHMLLNPR</sequence>
<dbReference type="EMBL" id="JAHXZJ010002237">
    <property type="protein sequence ID" value="KAH0547430.1"/>
    <property type="molecule type" value="Genomic_DNA"/>
</dbReference>
<proteinExistence type="predicted"/>
<reference evidence="1 2" key="1">
    <citation type="journal article" date="2021" name="J. Hered.">
        <title>A chromosome-level genome assembly of the parasitoid wasp, Cotesia glomerata (Hymenoptera: Braconidae).</title>
        <authorList>
            <person name="Pinto B.J."/>
            <person name="Weis J.J."/>
            <person name="Gamble T."/>
            <person name="Ode P.J."/>
            <person name="Paul R."/>
            <person name="Zaspel J.M."/>
        </authorList>
    </citation>
    <scope>NUCLEOTIDE SEQUENCE [LARGE SCALE GENOMIC DNA]</scope>
    <source>
        <strain evidence="1">CgM1</strain>
    </source>
</reference>
<comment type="caution">
    <text evidence="1">The sequence shown here is derived from an EMBL/GenBank/DDBJ whole genome shotgun (WGS) entry which is preliminary data.</text>
</comment>
<gene>
    <name evidence="1" type="ORF">KQX54_019298</name>
</gene>
<name>A0AAV7I9S1_COTGL</name>
<organism evidence="1 2">
    <name type="scientific">Cotesia glomerata</name>
    <name type="common">Lepidopteran parasitic wasp</name>
    <name type="synonym">Apanteles glomeratus</name>
    <dbReference type="NCBI Taxonomy" id="32391"/>
    <lineage>
        <taxon>Eukaryota</taxon>
        <taxon>Metazoa</taxon>
        <taxon>Ecdysozoa</taxon>
        <taxon>Arthropoda</taxon>
        <taxon>Hexapoda</taxon>
        <taxon>Insecta</taxon>
        <taxon>Pterygota</taxon>
        <taxon>Neoptera</taxon>
        <taxon>Endopterygota</taxon>
        <taxon>Hymenoptera</taxon>
        <taxon>Apocrita</taxon>
        <taxon>Ichneumonoidea</taxon>
        <taxon>Braconidae</taxon>
        <taxon>Microgastrinae</taxon>
        <taxon>Cotesia</taxon>
    </lineage>
</organism>
<protein>
    <submittedName>
        <fullName evidence="1">Uncharacterized protein</fullName>
    </submittedName>
</protein>
<accession>A0AAV7I9S1</accession>
<dbReference type="Proteomes" id="UP000826195">
    <property type="component" value="Unassembled WGS sequence"/>
</dbReference>
<dbReference type="AlphaFoldDB" id="A0AAV7I9S1"/>